<feature type="region of interest" description="Disordered" evidence="1">
    <location>
        <begin position="28"/>
        <end position="52"/>
    </location>
</feature>
<protein>
    <submittedName>
        <fullName evidence="2">Uncharacterized protein</fullName>
    </submittedName>
</protein>
<feature type="region of interest" description="Disordered" evidence="1">
    <location>
        <begin position="86"/>
        <end position="107"/>
    </location>
</feature>
<organism evidence="2 3">
    <name type="scientific">Parelaphostrongylus tenuis</name>
    <name type="common">Meningeal worm</name>
    <dbReference type="NCBI Taxonomy" id="148309"/>
    <lineage>
        <taxon>Eukaryota</taxon>
        <taxon>Metazoa</taxon>
        <taxon>Ecdysozoa</taxon>
        <taxon>Nematoda</taxon>
        <taxon>Chromadorea</taxon>
        <taxon>Rhabditida</taxon>
        <taxon>Rhabditina</taxon>
        <taxon>Rhabditomorpha</taxon>
        <taxon>Strongyloidea</taxon>
        <taxon>Metastrongylidae</taxon>
        <taxon>Parelaphostrongylus</taxon>
    </lineage>
</organism>
<keyword evidence="3" id="KW-1185">Reference proteome</keyword>
<dbReference type="Proteomes" id="UP001196413">
    <property type="component" value="Unassembled WGS sequence"/>
</dbReference>
<dbReference type="EMBL" id="JAHQIW010002826">
    <property type="protein sequence ID" value="KAJ1356474.1"/>
    <property type="molecule type" value="Genomic_DNA"/>
</dbReference>
<name>A0AAD5N2Y0_PARTN</name>
<reference evidence="2" key="1">
    <citation type="submission" date="2021-06" db="EMBL/GenBank/DDBJ databases">
        <title>Parelaphostrongylus tenuis whole genome reference sequence.</title>
        <authorList>
            <person name="Garwood T.J."/>
            <person name="Larsen P.A."/>
            <person name="Fountain-Jones N.M."/>
            <person name="Garbe J.R."/>
            <person name="Macchietto M.G."/>
            <person name="Kania S.A."/>
            <person name="Gerhold R.W."/>
            <person name="Richards J.E."/>
            <person name="Wolf T.M."/>
        </authorList>
    </citation>
    <scope>NUCLEOTIDE SEQUENCE</scope>
    <source>
        <strain evidence="2">MNPRO001-30</strain>
        <tissue evidence="2">Meninges</tissue>
    </source>
</reference>
<feature type="region of interest" description="Disordered" evidence="1">
    <location>
        <begin position="1"/>
        <end position="20"/>
    </location>
</feature>
<feature type="compositionally biased region" description="Basic and acidic residues" evidence="1">
    <location>
        <begin position="28"/>
        <end position="39"/>
    </location>
</feature>
<feature type="compositionally biased region" description="Basic and acidic residues" evidence="1">
    <location>
        <begin position="94"/>
        <end position="107"/>
    </location>
</feature>
<evidence type="ECO:0000313" key="3">
    <source>
        <dbReference type="Proteomes" id="UP001196413"/>
    </source>
</evidence>
<accession>A0AAD5N2Y0</accession>
<proteinExistence type="predicted"/>
<evidence type="ECO:0000256" key="1">
    <source>
        <dbReference type="SAM" id="MobiDB-lite"/>
    </source>
</evidence>
<dbReference type="AlphaFoldDB" id="A0AAD5N2Y0"/>
<evidence type="ECO:0000313" key="2">
    <source>
        <dbReference type="EMBL" id="KAJ1356474.1"/>
    </source>
</evidence>
<feature type="non-terminal residue" evidence="2">
    <location>
        <position position="107"/>
    </location>
</feature>
<gene>
    <name evidence="2" type="ORF">KIN20_014205</name>
</gene>
<sequence>VQSSPRYSPSNSTVDIYGTASSLEERRHNWEKMPGDRNQHMRSAPQRTERRNARSSCCKESCRCDCYMKNQDTPSSRVLFHYPTPTVVGTSNDSSHHHYDHDRILGT</sequence>
<comment type="caution">
    <text evidence="2">The sequence shown here is derived from an EMBL/GenBank/DDBJ whole genome shotgun (WGS) entry which is preliminary data.</text>
</comment>